<dbReference type="AlphaFoldDB" id="A0A4Q9GMQ3"/>
<name>A0A4Q9GMQ3_9HYPH</name>
<gene>
    <name evidence="4" type="ORF">EYR15_12580</name>
</gene>
<dbReference type="Gene3D" id="3.40.50.150">
    <property type="entry name" value="Vaccinia Virus protein VP39"/>
    <property type="match status" value="1"/>
</dbReference>
<evidence type="ECO:0000256" key="1">
    <source>
        <dbReference type="ARBA" id="ARBA00022603"/>
    </source>
</evidence>
<evidence type="ECO:0000313" key="4">
    <source>
        <dbReference type="EMBL" id="TBN51745.1"/>
    </source>
</evidence>
<dbReference type="PANTHER" id="PTHR43464">
    <property type="entry name" value="METHYLTRANSFERASE"/>
    <property type="match status" value="1"/>
</dbReference>
<accession>A0A4Q9GMQ3</accession>
<evidence type="ECO:0000256" key="2">
    <source>
        <dbReference type="ARBA" id="ARBA00022679"/>
    </source>
</evidence>
<dbReference type="OrthoDB" id="116799at2"/>
<dbReference type="RefSeq" id="WP_131003908.1">
    <property type="nucleotide sequence ID" value="NZ_JBHSZR010000001.1"/>
</dbReference>
<reference evidence="4 5" key="1">
    <citation type="submission" date="2019-02" db="EMBL/GenBank/DDBJ databases">
        <title>Hansschlegelia quercus sp. nov., a novel methylotrophic bacterium from buds of oak (Quercus robur L.).</title>
        <authorList>
            <person name="Agafonova N.V."/>
            <person name="Kaparullina E.N."/>
            <person name="Grouzdev D.S."/>
            <person name="Doronina N.V."/>
        </authorList>
    </citation>
    <scope>NUCLEOTIDE SEQUENCE [LARGE SCALE GENOMIC DNA]</scope>
    <source>
        <strain evidence="4 5">Dub</strain>
    </source>
</reference>
<dbReference type="PANTHER" id="PTHR43464:SF19">
    <property type="entry name" value="UBIQUINONE BIOSYNTHESIS O-METHYLTRANSFERASE, MITOCHONDRIAL"/>
    <property type="match status" value="1"/>
</dbReference>
<dbReference type="Proteomes" id="UP000291613">
    <property type="component" value="Unassembled WGS sequence"/>
</dbReference>
<evidence type="ECO:0000313" key="5">
    <source>
        <dbReference type="Proteomes" id="UP000291613"/>
    </source>
</evidence>
<dbReference type="GO" id="GO:0008757">
    <property type="term" value="F:S-adenosylmethionine-dependent methyltransferase activity"/>
    <property type="evidence" value="ECO:0007669"/>
    <property type="project" value="InterPro"/>
</dbReference>
<dbReference type="GO" id="GO:0032259">
    <property type="term" value="P:methylation"/>
    <property type="evidence" value="ECO:0007669"/>
    <property type="project" value="UniProtKB-KW"/>
</dbReference>
<keyword evidence="1 4" id="KW-0489">Methyltransferase</keyword>
<comment type="caution">
    <text evidence="4">The sequence shown here is derived from an EMBL/GenBank/DDBJ whole genome shotgun (WGS) entry which is preliminary data.</text>
</comment>
<keyword evidence="5" id="KW-1185">Reference proteome</keyword>
<dbReference type="InterPro" id="IPR029063">
    <property type="entry name" value="SAM-dependent_MTases_sf"/>
</dbReference>
<dbReference type="EMBL" id="SIUB01000006">
    <property type="protein sequence ID" value="TBN51745.1"/>
    <property type="molecule type" value="Genomic_DNA"/>
</dbReference>
<evidence type="ECO:0000256" key="3">
    <source>
        <dbReference type="ARBA" id="ARBA00022691"/>
    </source>
</evidence>
<sequence length="208" mass="23163">MRKVIDADGFDEKFRSDPDPWNYVGSLFEAHKRRVLLRACGTRHFGRALEIGCAIGVTTVELAKICSRVVAVDASPTALREAARRTADLPNVTLQLVRLPDNIPPGPFDLIVVSEILYYLPERHAAAAMSALRRALAPGGRLVLLHHVRDFDDAAQKPWLAQDRARRLIERSARTVFDHAEGRFRAAAFVAPRLGSPNSESSRMRAFQ</sequence>
<dbReference type="CDD" id="cd02440">
    <property type="entry name" value="AdoMet_MTases"/>
    <property type="match status" value="1"/>
</dbReference>
<dbReference type="Pfam" id="PF05401">
    <property type="entry name" value="NodS"/>
    <property type="match status" value="1"/>
</dbReference>
<organism evidence="4 5">
    <name type="scientific">Hansschlegelia quercus</name>
    <dbReference type="NCBI Taxonomy" id="2528245"/>
    <lineage>
        <taxon>Bacteria</taxon>
        <taxon>Pseudomonadati</taxon>
        <taxon>Pseudomonadota</taxon>
        <taxon>Alphaproteobacteria</taxon>
        <taxon>Hyphomicrobiales</taxon>
        <taxon>Methylopilaceae</taxon>
        <taxon>Hansschlegelia</taxon>
    </lineage>
</organism>
<dbReference type="SUPFAM" id="SSF53335">
    <property type="entry name" value="S-adenosyl-L-methionine-dependent methyltransferases"/>
    <property type="match status" value="1"/>
</dbReference>
<proteinExistence type="predicted"/>
<dbReference type="InterPro" id="IPR008715">
    <property type="entry name" value="SAM-MeTfrase_NodS-like"/>
</dbReference>
<dbReference type="GO" id="GO:0009312">
    <property type="term" value="P:oligosaccharide biosynthetic process"/>
    <property type="evidence" value="ECO:0007669"/>
    <property type="project" value="InterPro"/>
</dbReference>
<keyword evidence="2 4" id="KW-0808">Transferase</keyword>
<protein>
    <submittedName>
        <fullName evidence="4">Methyltransferase domain-containing protein</fullName>
    </submittedName>
</protein>
<keyword evidence="3" id="KW-0949">S-adenosyl-L-methionine</keyword>